<dbReference type="InterPro" id="IPR009506">
    <property type="entry name" value="YjiS-like"/>
</dbReference>
<accession>A0A1M5IDE7</accession>
<name>A0A1M5IDE7_9BRAD</name>
<protein>
    <recommendedName>
        <fullName evidence="2">YjiS-like domain-containing protein</fullName>
    </recommendedName>
</protein>
<keyword evidence="1" id="KW-0472">Membrane</keyword>
<dbReference type="RefSeq" id="WP_079565402.1">
    <property type="nucleotide sequence ID" value="NZ_LT670818.1"/>
</dbReference>
<keyword evidence="1" id="KW-0812">Transmembrane</keyword>
<evidence type="ECO:0000313" key="3">
    <source>
        <dbReference type="EMBL" id="SHG26267.1"/>
    </source>
</evidence>
<sequence>MPCGSTDSTSIRHIKTIPPAFPDFGLFWQIPLSWLSGMAAWIERRSRYRELRELDDRLLADIGLSRHQVGEDPLRSTRMCLTMWHADR</sequence>
<feature type="domain" description="YjiS-like" evidence="2">
    <location>
        <begin position="38"/>
        <end position="68"/>
    </location>
</feature>
<evidence type="ECO:0000259" key="2">
    <source>
        <dbReference type="Pfam" id="PF06568"/>
    </source>
</evidence>
<dbReference type="OrthoDB" id="8239949at2"/>
<dbReference type="AlphaFoldDB" id="A0A1M5IDE7"/>
<reference evidence="3 4" key="1">
    <citation type="submission" date="2016-11" db="EMBL/GenBank/DDBJ databases">
        <authorList>
            <person name="Jaros S."/>
            <person name="Januszkiewicz K."/>
            <person name="Wedrychowicz H."/>
        </authorList>
    </citation>
    <scope>NUCLEOTIDE SEQUENCE [LARGE SCALE GENOMIC DNA]</scope>
    <source>
        <strain evidence="3 4">GAS242</strain>
    </source>
</reference>
<proteinExistence type="predicted"/>
<feature type="transmembrane region" description="Helical" evidence="1">
    <location>
        <begin position="26"/>
        <end position="42"/>
    </location>
</feature>
<evidence type="ECO:0000256" key="1">
    <source>
        <dbReference type="SAM" id="Phobius"/>
    </source>
</evidence>
<dbReference type="EMBL" id="LT670818">
    <property type="protein sequence ID" value="SHG26267.1"/>
    <property type="molecule type" value="Genomic_DNA"/>
</dbReference>
<evidence type="ECO:0000313" key="4">
    <source>
        <dbReference type="Proteomes" id="UP000190675"/>
    </source>
</evidence>
<keyword evidence="1" id="KW-1133">Transmembrane helix</keyword>
<gene>
    <name evidence="3" type="ORF">SAMN05444169_1490</name>
</gene>
<dbReference type="Proteomes" id="UP000190675">
    <property type="component" value="Chromosome I"/>
</dbReference>
<organism evidence="3 4">
    <name type="scientific">Bradyrhizobium erythrophlei</name>
    <dbReference type="NCBI Taxonomy" id="1437360"/>
    <lineage>
        <taxon>Bacteria</taxon>
        <taxon>Pseudomonadati</taxon>
        <taxon>Pseudomonadota</taxon>
        <taxon>Alphaproteobacteria</taxon>
        <taxon>Hyphomicrobiales</taxon>
        <taxon>Nitrobacteraceae</taxon>
        <taxon>Bradyrhizobium</taxon>
    </lineage>
</organism>
<dbReference type="Pfam" id="PF06568">
    <property type="entry name" value="YjiS-like"/>
    <property type="match status" value="1"/>
</dbReference>